<comment type="caution">
    <text evidence="1">The sequence shown here is derived from an EMBL/GenBank/DDBJ whole genome shotgun (WGS) entry which is preliminary data.</text>
</comment>
<protein>
    <submittedName>
        <fullName evidence="1">17131_t:CDS:1</fullName>
    </submittedName>
</protein>
<keyword evidence="2" id="KW-1185">Reference proteome</keyword>
<dbReference type="Proteomes" id="UP001153678">
    <property type="component" value="Unassembled WGS sequence"/>
</dbReference>
<organism evidence="1 2">
    <name type="scientific">Funneliformis geosporum</name>
    <dbReference type="NCBI Taxonomy" id="1117311"/>
    <lineage>
        <taxon>Eukaryota</taxon>
        <taxon>Fungi</taxon>
        <taxon>Fungi incertae sedis</taxon>
        <taxon>Mucoromycota</taxon>
        <taxon>Glomeromycotina</taxon>
        <taxon>Glomeromycetes</taxon>
        <taxon>Glomerales</taxon>
        <taxon>Glomeraceae</taxon>
        <taxon>Funneliformis</taxon>
    </lineage>
</organism>
<gene>
    <name evidence="1" type="ORF">FWILDA_LOCUS6635</name>
</gene>
<dbReference type="EMBL" id="CAMKVN010001221">
    <property type="protein sequence ID" value="CAI2174522.1"/>
    <property type="molecule type" value="Genomic_DNA"/>
</dbReference>
<evidence type="ECO:0000313" key="1">
    <source>
        <dbReference type="EMBL" id="CAI2174522.1"/>
    </source>
</evidence>
<dbReference type="AlphaFoldDB" id="A0A9W4WS12"/>
<proteinExistence type="predicted"/>
<evidence type="ECO:0000313" key="2">
    <source>
        <dbReference type="Proteomes" id="UP001153678"/>
    </source>
</evidence>
<reference evidence="1" key="1">
    <citation type="submission" date="2022-08" db="EMBL/GenBank/DDBJ databases">
        <authorList>
            <person name="Kallberg Y."/>
            <person name="Tangrot J."/>
            <person name="Rosling A."/>
        </authorList>
    </citation>
    <scope>NUCLEOTIDE SEQUENCE</scope>
    <source>
        <strain evidence="1">Wild A</strain>
    </source>
</reference>
<sequence>MEKYEHAKKSFGEHTYNIALRPTADPEKYKKKILFCNELWERALASVASYPYSLEERKIQRSVSFLLANQNAYDTYQALGT</sequence>
<name>A0A9W4WS12_9GLOM</name>
<accession>A0A9W4WS12</accession>